<dbReference type="HOGENOM" id="CLU_3340986_0_0_12"/>
<dbReference type="AlphaFoldDB" id="D8ICD8"/>
<organism evidence="1 2">
    <name type="scientific">Brachyspira pilosicoli (strain ATCC BAA-1826 / 95/1000)</name>
    <dbReference type="NCBI Taxonomy" id="759914"/>
    <lineage>
        <taxon>Bacteria</taxon>
        <taxon>Pseudomonadati</taxon>
        <taxon>Spirochaetota</taxon>
        <taxon>Spirochaetia</taxon>
        <taxon>Brachyspirales</taxon>
        <taxon>Brachyspiraceae</taxon>
        <taxon>Brachyspira</taxon>
    </lineage>
</organism>
<evidence type="ECO:0000313" key="2">
    <source>
        <dbReference type="Proteomes" id="UP000000332"/>
    </source>
</evidence>
<reference evidence="1 2" key="1">
    <citation type="journal article" date="2010" name="PLoS ONE">
        <title>The complete genome sequence of the pathogenic intestinal spirochete Brachyspira pilosicoli and comparison with other Brachyspira genomes.</title>
        <authorList>
            <person name="Wanchanthuek P."/>
            <person name="Bellgard M.I."/>
            <person name="La T."/>
            <person name="Ryan K."/>
            <person name="Moolhuijzen P."/>
            <person name="Chapman B."/>
            <person name="Black M."/>
            <person name="Schibeci D."/>
            <person name="Hunter A."/>
            <person name="Barrero R."/>
            <person name="Phillips N.D."/>
            <person name="Hampson D.J."/>
        </authorList>
    </citation>
    <scope>NUCLEOTIDE SEQUENCE [LARGE SCALE GENOMIC DNA]</scope>
    <source>
        <strain evidence="2">ATCC BAA-1826 / 95/1000</strain>
    </source>
</reference>
<sequence>MNSIVKFLGDKYGIRFAFNIKKNIENIAKEKIYQKIN</sequence>
<dbReference type="EMBL" id="CP002025">
    <property type="protein sequence ID" value="ADK30811.1"/>
    <property type="molecule type" value="Genomic_DNA"/>
</dbReference>
<gene>
    <name evidence="1" type="ordered locus">BP951000_0813</name>
</gene>
<dbReference type="Proteomes" id="UP000000332">
    <property type="component" value="Chromosome"/>
</dbReference>
<dbReference type="InParanoid" id="D8ICD8"/>
<name>D8ICD8_BRAP9</name>
<protein>
    <submittedName>
        <fullName evidence="1">Uncharacterized protein</fullName>
    </submittedName>
</protein>
<proteinExistence type="predicted"/>
<evidence type="ECO:0000313" key="1">
    <source>
        <dbReference type="EMBL" id="ADK30811.1"/>
    </source>
</evidence>
<accession>D8ICD8</accession>
<dbReference type="KEGG" id="bpo:BP951000_0813"/>
<keyword evidence="2" id="KW-1185">Reference proteome</keyword>